<evidence type="ECO:0000313" key="4">
    <source>
        <dbReference type="Proteomes" id="UP000585474"/>
    </source>
</evidence>
<keyword evidence="4" id="KW-1185">Reference proteome</keyword>
<keyword evidence="1" id="KW-0677">Repeat</keyword>
<evidence type="ECO:0000259" key="2">
    <source>
        <dbReference type="Pfam" id="PF03107"/>
    </source>
</evidence>
<dbReference type="InterPro" id="IPR004146">
    <property type="entry name" value="DC1"/>
</dbReference>
<evidence type="ECO:0000313" key="3">
    <source>
        <dbReference type="EMBL" id="GFY98255.1"/>
    </source>
</evidence>
<feature type="domain" description="DC1" evidence="2">
    <location>
        <begin position="124"/>
        <end position="166"/>
    </location>
</feature>
<dbReference type="PANTHER" id="PTHR32410">
    <property type="entry name" value="CYSTEINE/HISTIDINE-RICH C1 DOMAIN FAMILY PROTEIN"/>
    <property type="match status" value="1"/>
</dbReference>
<feature type="domain" description="DC1" evidence="2">
    <location>
        <begin position="65"/>
        <end position="114"/>
    </location>
</feature>
<feature type="domain" description="DC1" evidence="2">
    <location>
        <begin position="285"/>
        <end position="346"/>
    </location>
</feature>
<dbReference type="Pfam" id="PF03107">
    <property type="entry name" value="C1_2"/>
    <property type="match status" value="6"/>
</dbReference>
<dbReference type="AlphaFoldDB" id="A0A7J0FHT3"/>
<dbReference type="EMBL" id="BJWL01000012">
    <property type="protein sequence ID" value="GFY98255.1"/>
    <property type="molecule type" value="Genomic_DNA"/>
</dbReference>
<proteinExistence type="predicted"/>
<dbReference type="OrthoDB" id="938199at2759"/>
<reference evidence="3 4" key="1">
    <citation type="submission" date="2019-07" db="EMBL/GenBank/DDBJ databases">
        <title>De Novo Assembly of kiwifruit Actinidia rufa.</title>
        <authorList>
            <person name="Sugita-Konishi S."/>
            <person name="Sato K."/>
            <person name="Mori E."/>
            <person name="Abe Y."/>
            <person name="Kisaki G."/>
            <person name="Hamano K."/>
            <person name="Suezawa K."/>
            <person name="Otani M."/>
            <person name="Fukuda T."/>
            <person name="Manabe T."/>
            <person name="Gomi K."/>
            <person name="Tabuchi M."/>
            <person name="Akimitsu K."/>
            <person name="Kataoka I."/>
        </authorList>
    </citation>
    <scope>NUCLEOTIDE SEQUENCE [LARGE SCALE GENOMIC DNA]</scope>
    <source>
        <strain evidence="4">cv. Fuchu</strain>
    </source>
</reference>
<dbReference type="SUPFAM" id="SSF57889">
    <property type="entry name" value="Cysteine-rich domain"/>
    <property type="match status" value="4"/>
</dbReference>
<dbReference type="InterPro" id="IPR053192">
    <property type="entry name" value="Vacuole_Formation_Reg"/>
</dbReference>
<feature type="domain" description="DC1" evidence="2">
    <location>
        <begin position="355"/>
        <end position="406"/>
    </location>
</feature>
<feature type="domain" description="DC1" evidence="2">
    <location>
        <begin position="8"/>
        <end position="55"/>
    </location>
</feature>
<evidence type="ECO:0000256" key="1">
    <source>
        <dbReference type="ARBA" id="ARBA00022737"/>
    </source>
</evidence>
<protein>
    <recommendedName>
        <fullName evidence="2">DC1 domain-containing protein</fullName>
    </recommendedName>
</protein>
<feature type="domain" description="DC1" evidence="2">
    <location>
        <begin position="176"/>
        <end position="227"/>
    </location>
</feature>
<name>A0A7J0FHT3_9ERIC</name>
<organism evidence="3 4">
    <name type="scientific">Actinidia rufa</name>
    <dbReference type="NCBI Taxonomy" id="165716"/>
    <lineage>
        <taxon>Eukaryota</taxon>
        <taxon>Viridiplantae</taxon>
        <taxon>Streptophyta</taxon>
        <taxon>Embryophyta</taxon>
        <taxon>Tracheophyta</taxon>
        <taxon>Spermatophyta</taxon>
        <taxon>Magnoliopsida</taxon>
        <taxon>eudicotyledons</taxon>
        <taxon>Gunneridae</taxon>
        <taxon>Pentapetalae</taxon>
        <taxon>asterids</taxon>
        <taxon>Ericales</taxon>
        <taxon>Actinidiaceae</taxon>
        <taxon>Actinidia</taxon>
    </lineage>
</organism>
<comment type="caution">
    <text evidence="3">The sequence shown here is derived from an EMBL/GenBank/DDBJ whole genome shotgun (WGS) entry which is preliminary data.</text>
</comment>
<dbReference type="Proteomes" id="UP000585474">
    <property type="component" value="Unassembled WGS sequence"/>
</dbReference>
<sequence length="422" mass="48149">METEIKHFSHEHPLILSGGNNDDDEKFGCKGCGQKILGSAYGCRDCSFFLHKICAKLPMVMEHRLHPQHLLTLLPQSPYHYRHYEFICGICHESSKAFTYHCSLCKFDLDISCAVRAQSIELEHHEHPLSPVLSPMVFKCHVCGIKREGVSYMCNTCSFWIHEECASLPATIKHCSHVHPLTLVDSFPCFEDFRLFQVKCGVCKEKLSRTTWIYICKGCTYYVHTNCSTKKKKRTTVIKDRDLDEAKSIHLPMPNESISLIDKFVKKISLEGDNKKKREEKLNHFSHDHPLVLYNAQSDNHLCSGSKPSTSNKQTNDKICNACVRPISSPLYSCSLCKFFLHKWCAELPNNIQSPSHPHPLFLLKERRDTSWDLFNCEGCGKLCNGFAYCCFKINCGNTYVDVKCASLPSSIVHEVHEHPSS</sequence>
<accession>A0A7J0FHT3</accession>
<dbReference type="InterPro" id="IPR046349">
    <property type="entry name" value="C1-like_sf"/>
</dbReference>
<gene>
    <name evidence="3" type="ORF">Acr_12g0007960</name>
</gene>
<dbReference type="PANTHER" id="PTHR32410:SF216">
    <property type="entry name" value="PHORBOL-ESTER_DAG-TYPE DOMAIN-CONTAINING PROTEIN"/>
    <property type="match status" value="1"/>
</dbReference>